<feature type="transmembrane region" description="Helical" evidence="7">
    <location>
        <begin position="105"/>
        <end position="128"/>
    </location>
</feature>
<feature type="transmembrane region" description="Helical" evidence="7">
    <location>
        <begin position="45"/>
        <end position="65"/>
    </location>
</feature>
<dbReference type="OrthoDB" id="145388at2"/>
<keyword evidence="3" id="KW-1003">Cell membrane</keyword>
<dbReference type="InterPro" id="IPR010290">
    <property type="entry name" value="TM_effector"/>
</dbReference>
<dbReference type="CDD" id="cd06173">
    <property type="entry name" value="MFS_MefA_like"/>
    <property type="match status" value="1"/>
</dbReference>
<comment type="caution">
    <text evidence="10">The sequence shown here is derived from an EMBL/GenBank/DDBJ whole genome shotgun (WGS) entry which is preliminary data.</text>
</comment>
<dbReference type="InterPro" id="IPR020846">
    <property type="entry name" value="MFS_dom"/>
</dbReference>
<gene>
    <name evidence="10" type="ORF">ATK30_7815</name>
    <name evidence="9" type="ORF">H5411_05875</name>
</gene>
<dbReference type="GO" id="GO:0005886">
    <property type="term" value="C:plasma membrane"/>
    <property type="evidence" value="ECO:0007669"/>
    <property type="project" value="UniProtKB-SubCell"/>
</dbReference>
<reference evidence="9 12" key="2">
    <citation type="submission" date="2020-08" db="EMBL/GenBank/DDBJ databases">
        <title>Amycolatopsis echigonensis JCM 21831.</title>
        <authorList>
            <person name="Tedsree N."/>
            <person name="Kuncharoen N."/>
            <person name="Likhitwitayawuid K."/>
            <person name="Tanasupawat S."/>
        </authorList>
    </citation>
    <scope>NUCLEOTIDE SEQUENCE [LARGE SCALE GENOMIC DNA]</scope>
    <source>
        <strain evidence="9 12">JCM 21831</strain>
    </source>
</reference>
<evidence type="ECO:0000313" key="12">
    <source>
        <dbReference type="Proteomes" id="UP000550260"/>
    </source>
</evidence>
<evidence type="ECO:0000313" key="11">
    <source>
        <dbReference type="Proteomes" id="UP000233750"/>
    </source>
</evidence>
<keyword evidence="2" id="KW-0813">Transport</keyword>
<feature type="transmembrane region" description="Helical" evidence="7">
    <location>
        <begin position="77"/>
        <end position="98"/>
    </location>
</feature>
<dbReference type="AlphaFoldDB" id="A0A2N3WSJ6"/>
<protein>
    <submittedName>
        <fullName evidence="9">MFS transporter</fullName>
    </submittedName>
    <submittedName>
        <fullName evidence="10">Transmembrane secretion effector</fullName>
    </submittedName>
</protein>
<feature type="transmembrane region" description="Helical" evidence="7">
    <location>
        <begin position="255"/>
        <end position="274"/>
    </location>
</feature>
<dbReference type="Pfam" id="PF05977">
    <property type="entry name" value="MFS_3"/>
    <property type="match status" value="1"/>
</dbReference>
<evidence type="ECO:0000256" key="1">
    <source>
        <dbReference type="ARBA" id="ARBA00004651"/>
    </source>
</evidence>
<feature type="transmembrane region" description="Helical" evidence="7">
    <location>
        <begin position="377"/>
        <end position="397"/>
    </location>
</feature>
<evidence type="ECO:0000259" key="8">
    <source>
        <dbReference type="PROSITE" id="PS50850"/>
    </source>
</evidence>
<evidence type="ECO:0000256" key="7">
    <source>
        <dbReference type="SAM" id="Phobius"/>
    </source>
</evidence>
<organism evidence="10 11">
    <name type="scientific">Amycolatopsis echigonensis</name>
    <dbReference type="NCBI Taxonomy" id="2576905"/>
    <lineage>
        <taxon>Bacteria</taxon>
        <taxon>Bacillati</taxon>
        <taxon>Actinomycetota</taxon>
        <taxon>Actinomycetes</taxon>
        <taxon>Pseudonocardiales</taxon>
        <taxon>Pseudonocardiaceae</taxon>
        <taxon>Amycolatopsis</taxon>
    </lineage>
</organism>
<dbReference type="Gene3D" id="1.20.1250.20">
    <property type="entry name" value="MFS general substrate transporter like domains"/>
    <property type="match status" value="1"/>
</dbReference>
<dbReference type="EMBL" id="JACJHR010000005">
    <property type="protein sequence ID" value="MBB2498662.1"/>
    <property type="molecule type" value="Genomic_DNA"/>
</dbReference>
<dbReference type="Proteomes" id="UP000550260">
    <property type="component" value="Unassembled WGS sequence"/>
</dbReference>
<keyword evidence="5 7" id="KW-1133">Transmembrane helix</keyword>
<dbReference type="EMBL" id="PJMY01000003">
    <property type="protein sequence ID" value="PKV96851.1"/>
    <property type="molecule type" value="Genomic_DNA"/>
</dbReference>
<sequence>MKRRDAKLPAAYWRLWWASAVDNVGDGVFSAAVPLLTVTLTRDPVLVSVVSAATYLPWLLLSLPAGAVVDRRDRVGLLWRSQALQAAIVAAAAVLIGLGRIDIAALALMGFGLSACEVVFANASLAVLPDLVSETHLHRANGSQYAIANAGQLFVGPPIGSLLFAVAAALPFGVDATSFVVSAALLATLPRRPLPQIAHPPIRVAVAEGVRWLGRHRLLRTLAGLLAVNTFCYQLGNVTVVLLATQTLHVSERGYGVLLAGAAVGSVLGGMVNARVVAKIGALRALLTALIANVVIFVLIGASPNAVVLGLLLGLNGFATTLWSVVTVSLRQQAVPTELRGRVHSVYRMLGWGLMPLGSLAGGLVADAFGIRAAYPVAGAVRGIALAAALPVLLSAMRARRSAE</sequence>
<evidence type="ECO:0000256" key="5">
    <source>
        <dbReference type="ARBA" id="ARBA00022989"/>
    </source>
</evidence>
<keyword evidence="4 7" id="KW-0812">Transmembrane</keyword>
<feature type="transmembrane region" description="Helical" evidence="7">
    <location>
        <begin position="221"/>
        <end position="243"/>
    </location>
</feature>
<evidence type="ECO:0000256" key="4">
    <source>
        <dbReference type="ARBA" id="ARBA00022692"/>
    </source>
</evidence>
<evidence type="ECO:0000256" key="2">
    <source>
        <dbReference type="ARBA" id="ARBA00022448"/>
    </source>
</evidence>
<name>A0A2N3WSJ6_9PSEU</name>
<dbReference type="InterPro" id="IPR036259">
    <property type="entry name" value="MFS_trans_sf"/>
</dbReference>
<reference evidence="10 11" key="1">
    <citation type="submission" date="2017-12" db="EMBL/GenBank/DDBJ databases">
        <title>Sequencing the genomes of 1000 Actinobacteria strains.</title>
        <authorList>
            <person name="Klenk H.-P."/>
        </authorList>
    </citation>
    <scope>NUCLEOTIDE SEQUENCE [LARGE SCALE GENOMIC DNA]</scope>
    <source>
        <strain evidence="10 11">DSM 45165</strain>
    </source>
</reference>
<dbReference type="PANTHER" id="PTHR23513:SF6">
    <property type="entry name" value="MAJOR FACILITATOR SUPERFAMILY ASSOCIATED DOMAIN-CONTAINING PROTEIN"/>
    <property type="match status" value="1"/>
</dbReference>
<feature type="domain" description="Major facilitator superfamily (MFS) profile" evidence="8">
    <location>
        <begin position="161"/>
        <end position="404"/>
    </location>
</feature>
<feature type="transmembrane region" description="Helical" evidence="7">
    <location>
        <begin position="349"/>
        <end position="371"/>
    </location>
</feature>
<dbReference type="PROSITE" id="PS50850">
    <property type="entry name" value="MFS"/>
    <property type="match status" value="1"/>
</dbReference>
<keyword evidence="11" id="KW-1185">Reference proteome</keyword>
<dbReference type="RefSeq" id="WP_101439650.1">
    <property type="nucleotide sequence ID" value="NZ_JACJHR010000005.1"/>
</dbReference>
<feature type="transmembrane region" description="Helical" evidence="7">
    <location>
        <begin position="162"/>
        <end position="187"/>
    </location>
</feature>
<dbReference type="Proteomes" id="UP000233750">
    <property type="component" value="Unassembled WGS sequence"/>
</dbReference>
<evidence type="ECO:0000256" key="6">
    <source>
        <dbReference type="ARBA" id="ARBA00023136"/>
    </source>
</evidence>
<comment type="subcellular location">
    <subcellularLocation>
        <location evidence="1">Cell membrane</location>
        <topology evidence="1">Multi-pass membrane protein</topology>
    </subcellularLocation>
</comment>
<keyword evidence="6 7" id="KW-0472">Membrane</keyword>
<dbReference type="SUPFAM" id="SSF103473">
    <property type="entry name" value="MFS general substrate transporter"/>
    <property type="match status" value="1"/>
</dbReference>
<accession>A0A8E2B0V5</accession>
<accession>A0A2N3WSJ6</accession>
<evidence type="ECO:0000256" key="3">
    <source>
        <dbReference type="ARBA" id="ARBA00022475"/>
    </source>
</evidence>
<dbReference type="PANTHER" id="PTHR23513">
    <property type="entry name" value="INTEGRAL MEMBRANE EFFLUX PROTEIN-RELATED"/>
    <property type="match status" value="1"/>
</dbReference>
<proteinExistence type="predicted"/>
<evidence type="ECO:0000313" key="9">
    <source>
        <dbReference type="EMBL" id="MBB2498662.1"/>
    </source>
</evidence>
<feature type="transmembrane region" description="Helical" evidence="7">
    <location>
        <begin position="281"/>
        <end position="300"/>
    </location>
</feature>
<feature type="transmembrane region" description="Helical" evidence="7">
    <location>
        <begin position="306"/>
        <end position="328"/>
    </location>
</feature>
<evidence type="ECO:0000313" key="10">
    <source>
        <dbReference type="EMBL" id="PKV96851.1"/>
    </source>
</evidence>
<dbReference type="GO" id="GO:0022857">
    <property type="term" value="F:transmembrane transporter activity"/>
    <property type="evidence" value="ECO:0007669"/>
    <property type="project" value="InterPro"/>
</dbReference>